<protein>
    <submittedName>
        <fullName evidence="1">Uncharacterized protein</fullName>
    </submittedName>
</protein>
<accession>A0AC60QZ41</accession>
<reference evidence="1 2" key="1">
    <citation type="journal article" date="2020" name="Cell">
        <title>Large-Scale Comparative Analyses of Tick Genomes Elucidate Their Genetic Diversity and Vector Capacities.</title>
        <authorList>
            <consortium name="Tick Genome and Microbiome Consortium (TIGMIC)"/>
            <person name="Jia N."/>
            <person name="Wang J."/>
            <person name="Shi W."/>
            <person name="Du L."/>
            <person name="Sun Y."/>
            <person name="Zhan W."/>
            <person name="Jiang J.F."/>
            <person name="Wang Q."/>
            <person name="Zhang B."/>
            <person name="Ji P."/>
            <person name="Bell-Sakyi L."/>
            <person name="Cui X.M."/>
            <person name="Yuan T.T."/>
            <person name="Jiang B.G."/>
            <person name="Yang W.F."/>
            <person name="Lam T.T."/>
            <person name="Chang Q.C."/>
            <person name="Ding S.J."/>
            <person name="Wang X.J."/>
            <person name="Zhu J.G."/>
            <person name="Ruan X.D."/>
            <person name="Zhao L."/>
            <person name="Wei J.T."/>
            <person name="Ye R.Z."/>
            <person name="Que T.C."/>
            <person name="Du C.H."/>
            <person name="Zhou Y.H."/>
            <person name="Cheng J.X."/>
            <person name="Dai P.F."/>
            <person name="Guo W.B."/>
            <person name="Han X.H."/>
            <person name="Huang E.J."/>
            <person name="Li L.F."/>
            <person name="Wei W."/>
            <person name="Gao Y.C."/>
            <person name="Liu J.Z."/>
            <person name="Shao H.Z."/>
            <person name="Wang X."/>
            <person name="Wang C.C."/>
            <person name="Yang T.C."/>
            <person name="Huo Q.B."/>
            <person name="Li W."/>
            <person name="Chen H.Y."/>
            <person name="Chen S.E."/>
            <person name="Zhou L.G."/>
            <person name="Ni X.B."/>
            <person name="Tian J.H."/>
            <person name="Sheng Y."/>
            <person name="Liu T."/>
            <person name="Pan Y.S."/>
            <person name="Xia L.Y."/>
            <person name="Li J."/>
            <person name="Zhao F."/>
            <person name="Cao W.C."/>
        </authorList>
    </citation>
    <scope>NUCLEOTIDE SEQUENCE [LARGE SCALE GENOMIC DNA]</scope>
    <source>
        <strain evidence="1">Iper-2018</strain>
    </source>
</reference>
<evidence type="ECO:0000313" key="2">
    <source>
        <dbReference type="Proteomes" id="UP000805193"/>
    </source>
</evidence>
<dbReference type="Proteomes" id="UP000805193">
    <property type="component" value="Unassembled WGS sequence"/>
</dbReference>
<comment type="caution">
    <text evidence="1">The sequence shown here is derived from an EMBL/GenBank/DDBJ whole genome shotgun (WGS) entry which is preliminary data.</text>
</comment>
<proteinExistence type="predicted"/>
<organism evidence="1 2">
    <name type="scientific">Ixodes persulcatus</name>
    <name type="common">Taiga tick</name>
    <dbReference type="NCBI Taxonomy" id="34615"/>
    <lineage>
        <taxon>Eukaryota</taxon>
        <taxon>Metazoa</taxon>
        <taxon>Ecdysozoa</taxon>
        <taxon>Arthropoda</taxon>
        <taxon>Chelicerata</taxon>
        <taxon>Arachnida</taxon>
        <taxon>Acari</taxon>
        <taxon>Parasitiformes</taxon>
        <taxon>Ixodida</taxon>
        <taxon>Ixodoidea</taxon>
        <taxon>Ixodidae</taxon>
        <taxon>Ixodinae</taxon>
        <taxon>Ixodes</taxon>
    </lineage>
</organism>
<name>A0AC60QZ41_IXOPE</name>
<sequence length="192" mass="21381">MADAVHSTSTLKQGRHPRPPHTLEAGANPASRRCRNLGTKLPRQVSFRHAVLLCYLCREKIETCFNGRQTGHRVDVCRQATSNKCRNCGTEHSNTNPDGSTYTCKPVCIICGEKHETVFKVCPYRFAQREKTPAPSTPSDRKSRRRSRLRQGETESLRSRGPLQVLNSAPRGEGQDKSATAVTRPPTQAELS</sequence>
<evidence type="ECO:0000313" key="1">
    <source>
        <dbReference type="EMBL" id="KAG0444948.1"/>
    </source>
</evidence>
<keyword evidence="2" id="KW-1185">Reference proteome</keyword>
<dbReference type="EMBL" id="JABSTQ010001166">
    <property type="protein sequence ID" value="KAG0444948.1"/>
    <property type="molecule type" value="Genomic_DNA"/>
</dbReference>
<gene>
    <name evidence="1" type="ORF">HPB47_013190</name>
</gene>